<dbReference type="PANTHER" id="PTHR43711">
    <property type="entry name" value="TWO-COMPONENT HISTIDINE KINASE"/>
    <property type="match status" value="1"/>
</dbReference>
<evidence type="ECO:0000256" key="1">
    <source>
        <dbReference type="ARBA" id="ARBA00000085"/>
    </source>
</evidence>
<keyword evidence="7" id="KW-0472">Membrane</keyword>
<dbReference type="InterPro" id="IPR036890">
    <property type="entry name" value="HATPase_C_sf"/>
</dbReference>
<sequence>MHPIYEWFQNNLDFVFFVYGMTFLILGLSILLQPKKGSQFKLARILWLFACYCLIHSLSDFINMGLLIKGQDETLYYFAKILTYLSFIFLFEFGRNLLRLVNKNVDWRILPIIFFIIISVSLFYNNFWVNIDIFIGYFVRVPGGVMGGVGFFFYYKHEKDRLDLLKVKKYFYVTGATLLIWTYFCGIIRSKGDFFPANILNSESFFLFTNVPVYLFRSICGLIIAWALIGSLKIFDWEVKKKLIESEKKYREAYYLANFYKDLFAHDMNNILQAIISSADFYSIFRNDPEKLKKLGDIAEVARNHARRGASLVSNVMKLSKLDEKEAELRSIEIFDEFNKSVEHTVSTFQERNVKIDVNGLSKDMKVLSNELLIDIFDNLLNNAVKYNDNEKEVKVDVDISKIQEEDMLYIKFEFTDYGMGVPDERKETLFEKSYNKDISQRGMGMGLSLVKKIVDKYGGKIWVEDRVKGDYTKGSNFVVKLQEA</sequence>
<dbReference type="InterPro" id="IPR004358">
    <property type="entry name" value="Sig_transdc_His_kin-like_C"/>
</dbReference>
<dbReference type="AlphaFoldDB" id="A0A0F9LAV8"/>
<protein>
    <recommendedName>
        <fullName evidence="2">histidine kinase</fullName>
        <ecNumber evidence="2">2.7.13.3</ecNumber>
    </recommendedName>
</protein>
<feature type="transmembrane region" description="Helical" evidence="7">
    <location>
        <begin position="105"/>
        <end position="127"/>
    </location>
</feature>
<evidence type="ECO:0000256" key="4">
    <source>
        <dbReference type="ARBA" id="ARBA00022679"/>
    </source>
</evidence>
<feature type="transmembrane region" description="Helical" evidence="7">
    <location>
        <begin position="14"/>
        <end position="33"/>
    </location>
</feature>
<evidence type="ECO:0000313" key="9">
    <source>
        <dbReference type="EMBL" id="KKM92004.1"/>
    </source>
</evidence>
<comment type="caution">
    <text evidence="9">The sequence shown here is derived from an EMBL/GenBank/DDBJ whole genome shotgun (WGS) entry which is preliminary data.</text>
</comment>
<comment type="catalytic activity">
    <reaction evidence="1">
        <text>ATP + protein L-histidine = ADP + protein N-phospho-L-histidine.</text>
        <dbReference type="EC" id="2.7.13.3"/>
    </reaction>
</comment>
<dbReference type="GO" id="GO:0000155">
    <property type="term" value="F:phosphorelay sensor kinase activity"/>
    <property type="evidence" value="ECO:0007669"/>
    <property type="project" value="InterPro"/>
</dbReference>
<dbReference type="CDD" id="cd00082">
    <property type="entry name" value="HisKA"/>
    <property type="match status" value="1"/>
</dbReference>
<evidence type="ECO:0000256" key="7">
    <source>
        <dbReference type="SAM" id="Phobius"/>
    </source>
</evidence>
<reference evidence="9" key="1">
    <citation type="journal article" date="2015" name="Nature">
        <title>Complex archaea that bridge the gap between prokaryotes and eukaryotes.</title>
        <authorList>
            <person name="Spang A."/>
            <person name="Saw J.H."/>
            <person name="Jorgensen S.L."/>
            <person name="Zaremba-Niedzwiedzka K."/>
            <person name="Martijn J."/>
            <person name="Lind A.E."/>
            <person name="van Eijk R."/>
            <person name="Schleper C."/>
            <person name="Guy L."/>
            <person name="Ettema T.J."/>
        </authorList>
    </citation>
    <scope>NUCLEOTIDE SEQUENCE</scope>
</reference>
<keyword evidence="7" id="KW-0812">Transmembrane</keyword>
<evidence type="ECO:0000256" key="2">
    <source>
        <dbReference type="ARBA" id="ARBA00012438"/>
    </source>
</evidence>
<dbReference type="PANTHER" id="PTHR43711:SF26">
    <property type="entry name" value="SENSOR HISTIDINE KINASE RCSC"/>
    <property type="match status" value="1"/>
</dbReference>
<gene>
    <name evidence="9" type="ORF">LCGC14_1222790</name>
</gene>
<dbReference type="InterPro" id="IPR005467">
    <property type="entry name" value="His_kinase_dom"/>
</dbReference>
<accession>A0A0F9LAV8</accession>
<evidence type="ECO:0000256" key="5">
    <source>
        <dbReference type="ARBA" id="ARBA00022777"/>
    </source>
</evidence>
<evidence type="ECO:0000256" key="6">
    <source>
        <dbReference type="ARBA" id="ARBA00023012"/>
    </source>
</evidence>
<dbReference type="SMART" id="SM00387">
    <property type="entry name" value="HATPase_c"/>
    <property type="match status" value="1"/>
</dbReference>
<feature type="transmembrane region" description="Helical" evidence="7">
    <location>
        <begin position="74"/>
        <end position="93"/>
    </location>
</feature>
<dbReference type="Gene3D" id="3.30.565.10">
    <property type="entry name" value="Histidine kinase-like ATPase, C-terminal domain"/>
    <property type="match status" value="1"/>
</dbReference>
<keyword evidence="5" id="KW-0418">Kinase</keyword>
<dbReference type="InterPro" id="IPR050736">
    <property type="entry name" value="Sensor_HK_Regulatory"/>
</dbReference>
<dbReference type="InterPro" id="IPR003661">
    <property type="entry name" value="HisK_dim/P_dom"/>
</dbReference>
<feature type="transmembrane region" description="Helical" evidence="7">
    <location>
        <begin position="170"/>
        <end position="189"/>
    </location>
</feature>
<feature type="transmembrane region" description="Helical" evidence="7">
    <location>
        <begin position="133"/>
        <end position="155"/>
    </location>
</feature>
<feature type="domain" description="Histidine kinase" evidence="8">
    <location>
        <begin position="263"/>
        <end position="485"/>
    </location>
</feature>
<keyword evidence="6" id="KW-0902">Two-component regulatory system</keyword>
<name>A0A0F9LAV8_9ZZZZ</name>
<proteinExistence type="predicted"/>
<evidence type="ECO:0000259" key="8">
    <source>
        <dbReference type="PROSITE" id="PS50109"/>
    </source>
</evidence>
<feature type="transmembrane region" description="Helical" evidence="7">
    <location>
        <begin position="45"/>
        <end position="68"/>
    </location>
</feature>
<feature type="transmembrane region" description="Helical" evidence="7">
    <location>
        <begin position="214"/>
        <end position="235"/>
    </location>
</feature>
<dbReference type="PROSITE" id="PS50109">
    <property type="entry name" value="HIS_KIN"/>
    <property type="match status" value="1"/>
</dbReference>
<dbReference type="InterPro" id="IPR003594">
    <property type="entry name" value="HATPase_dom"/>
</dbReference>
<dbReference type="PRINTS" id="PR00344">
    <property type="entry name" value="BCTRLSENSOR"/>
</dbReference>
<organism evidence="9">
    <name type="scientific">marine sediment metagenome</name>
    <dbReference type="NCBI Taxonomy" id="412755"/>
    <lineage>
        <taxon>unclassified sequences</taxon>
        <taxon>metagenomes</taxon>
        <taxon>ecological metagenomes</taxon>
    </lineage>
</organism>
<keyword evidence="4" id="KW-0808">Transferase</keyword>
<dbReference type="EC" id="2.7.13.3" evidence="2"/>
<keyword evidence="3" id="KW-0597">Phosphoprotein</keyword>
<dbReference type="SUPFAM" id="SSF55874">
    <property type="entry name" value="ATPase domain of HSP90 chaperone/DNA topoisomerase II/histidine kinase"/>
    <property type="match status" value="1"/>
</dbReference>
<dbReference type="Pfam" id="PF02518">
    <property type="entry name" value="HATPase_c"/>
    <property type="match status" value="1"/>
</dbReference>
<keyword evidence="7" id="KW-1133">Transmembrane helix</keyword>
<evidence type="ECO:0000256" key="3">
    <source>
        <dbReference type="ARBA" id="ARBA00022553"/>
    </source>
</evidence>
<dbReference type="EMBL" id="LAZR01006454">
    <property type="protein sequence ID" value="KKM92004.1"/>
    <property type="molecule type" value="Genomic_DNA"/>
</dbReference>